<dbReference type="STRING" id="1344416.A0A139ATI7"/>
<dbReference type="PANTHER" id="PTHR43319:SF3">
    <property type="entry name" value="BETA-LACTAMASE-RELATED DOMAIN-CONTAINING PROTEIN"/>
    <property type="match status" value="1"/>
</dbReference>
<evidence type="ECO:0000259" key="1">
    <source>
        <dbReference type="Pfam" id="PF00144"/>
    </source>
</evidence>
<accession>A0A139ATI7</accession>
<dbReference type="EMBL" id="KQ965736">
    <property type="protein sequence ID" value="KXS20029.1"/>
    <property type="molecule type" value="Genomic_DNA"/>
</dbReference>
<dbReference type="SUPFAM" id="SSF56601">
    <property type="entry name" value="beta-lactamase/transpeptidase-like"/>
    <property type="match status" value="1"/>
</dbReference>
<keyword evidence="3" id="KW-1185">Reference proteome</keyword>
<evidence type="ECO:0000313" key="3">
    <source>
        <dbReference type="Proteomes" id="UP000070544"/>
    </source>
</evidence>
<gene>
    <name evidence="2" type="ORF">M427DRAFT_131465</name>
</gene>
<name>A0A139ATI7_GONPJ</name>
<sequence>MSQQFLTKNGFPGGGWTTEAFRSVAQVFRKNFEDGEELGASFVVYYKGRMVVDLWGGWEDEKKTKPYTGSSLNVVHSSGKAVMSMVICNAISKGYLSWDQKIADVWPEFGTGNKQNVTIKDLLEHQGGLTYLDSDYAPTAEETMNLDALERRIASQPHNFGGKLVKGYHGVTRGWFLNPLLRRVGPRKSHGELLKEWINPGLGIEVYCGIPEVALPRVNPVVESRLLKGTRAIALSVAQQQSVGNKGGLQQSFKVKLPPGVVQPANMKEVMLGQTPSAYTITNARGLAKLAAVMANRGTLDGFTLMDEKTWREAHTLEERNLNERGKLHFSFDHFVYWTSTQHVALGVKVRTTWAGWGLSYPNFVVPQTVVEFDEKDLSKPPKLAFKPHMRGQGWEWCGWFGYGGSVIQWEPTHNVAVGYVMNLMGSGTAGDARSAELCAEVVRIVNELEKKGKI</sequence>
<dbReference type="Proteomes" id="UP000070544">
    <property type="component" value="Unassembled WGS sequence"/>
</dbReference>
<dbReference type="Pfam" id="PF00144">
    <property type="entry name" value="Beta-lactamase"/>
    <property type="match status" value="1"/>
</dbReference>
<dbReference type="InterPro" id="IPR012338">
    <property type="entry name" value="Beta-lactam/transpept-like"/>
</dbReference>
<dbReference type="OrthoDB" id="5946976at2759"/>
<organism evidence="2 3">
    <name type="scientific">Gonapodya prolifera (strain JEL478)</name>
    <name type="common">Monoblepharis prolifera</name>
    <dbReference type="NCBI Taxonomy" id="1344416"/>
    <lineage>
        <taxon>Eukaryota</taxon>
        <taxon>Fungi</taxon>
        <taxon>Fungi incertae sedis</taxon>
        <taxon>Chytridiomycota</taxon>
        <taxon>Chytridiomycota incertae sedis</taxon>
        <taxon>Monoblepharidomycetes</taxon>
        <taxon>Monoblepharidales</taxon>
        <taxon>Gonapodyaceae</taxon>
        <taxon>Gonapodya</taxon>
    </lineage>
</organism>
<dbReference type="InterPro" id="IPR052907">
    <property type="entry name" value="Beta-lactamase/esterase"/>
</dbReference>
<evidence type="ECO:0000313" key="2">
    <source>
        <dbReference type="EMBL" id="KXS20029.1"/>
    </source>
</evidence>
<dbReference type="PANTHER" id="PTHR43319">
    <property type="entry name" value="BETA-LACTAMASE-RELATED"/>
    <property type="match status" value="1"/>
</dbReference>
<feature type="domain" description="Beta-lactamase-related" evidence="1">
    <location>
        <begin position="27"/>
        <end position="431"/>
    </location>
</feature>
<protein>
    <submittedName>
        <fullName evidence="2">Beta-lactamase/transpeptidase-like protein</fullName>
    </submittedName>
</protein>
<proteinExistence type="predicted"/>
<reference evidence="2 3" key="1">
    <citation type="journal article" date="2015" name="Genome Biol. Evol.">
        <title>Phylogenomic analyses indicate that early fungi evolved digesting cell walls of algal ancestors of land plants.</title>
        <authorList>
            <person name="Chang Y."/>
            <person name="Wang S."/>
            <person name="Sekimoto S."/>
            <person name="Aerts A.L."/>
            <person name="Choi C."/>
            <person name="Clum A."/>
            <person name="LaButti K.M."/>
            <person name="Lindquist E.A."/>
            <person name="Yee Ngan C."/>
            <person name="Ohm R.A."/>
            <person name="Salamov A.A."/>
            <person name="Grigoriev I.V."/>
            <person name="Spatafora J.W."/>
            <person name="Berbee M.L."/>
        </authorList>
    </citation>
    <scope>NUCLEOTIDE SEQUENCE [LARGE SCALE GENOMIC DNA]</scope>
    <source>
        <strain evidence="2 3">JEL478</strain>
    </source>
</reference>
<dbReference type="Gene3D" id="3.40.710.10">
    <property type="entry name" value="DD-peptidase/beta-lactamase superfamily"/>
    <property type="match status" value="1"/>
</dbReference>
<dbReference type="InterPro" id="IPR001466">
    <property type="entry name" value="Beta-lactam-related"/>
</dbReference>
<dbReference type="AlphaFoldDB" id="A0A139ATI7"/>